<organism evidence="2 3">
    <name type="scientific">Pseudocercospora musae</name>
    <dbReference type="NCBI Taxonomy" id="113226"/>
    <lineage>
        <taxon>Eukaryota</taxon>
        <taxon>Fungi</taxon>
        <taxon>Dikarya</taxon>
        <taxon>Ascomycota</taxon>
        <taxon>Pezizomycotina</taxon>
        <taxon>Dothideomycetes</taxon>
        <taxon>Dothideomycetidae</taxon>
        <taxon>Mycosphaerellales</taxon>
        <taxon>Mycosphaerellaceae</taxon>
        <taxon>Pseudocercospora</taxon>
    </lineage>
</organism>
<dbReference type="Gene3D" id="3.40.50.150">
    <property type="entry name" value="Vaccinia Virus protein VP39"/>
    <property type="match status" value="1"/>
</dbReference>
<evidence type="ECO:0000256" key="1">
    <source>
        <dbReference type="SAM" id="MobiDB-lite"/>
    </source>
</evidence>
<feature type="compositionally biased region" description="Basic residues" evidence="1">
    <location>
        <begin position="120"/>
        <end position="129"/>
    </location>
</feature>
<reference evidence="2 3" key="1">
    <citation type="submission" date="2015-07" db="EMBL/GenBank/DDBJ databases">
        <title>Comparative genomics of the Sigatoka disease complex on banana suggests a link between parallel evolutionary changes in Pseudocercospora fijiensis and Pseudocercospora eumusae and increased virulence on the banana host.</title>
        <authorList>
            <person name="Chang T.-C."/>
            <person name="Salvucci A."/>
            <person name="Crous P.W."/>
            <person name="Stergiopoulos I."/>
        </authorList>
    </citation>
    <scope>NUCLEOTIDE SEQUENCE [LARGE SCALE GENOMIC DNA]</scope>
    <source>
        <strain evidence="2 3">CBS 116634</strain>
    </source>
</reference>
<dbReference type="GO" id="GO:0008757">
    <property type="term" value="F:S-adenosylmethionine-dependent methyltransferase activity"/>
    <property type="evidence" value="ECO:0007669"/>
    <property type="project" value="UniProtKB-ARBA"/>
</dbReference>
<evidence type="ECO:0000313" key="2">
    <source>
        <dbReference type="EMBL" id="KXS96749.1"/>
    </source>
</evidence>
<dbReference type="InterPro" id="IPR029063">
    <property type="entry name" value="SAM-dependent_MTases_sf"/>
</dbReference>
<dbReference type="STRING" id="113226.A0A139H309"/>
<proteinExistence type="predicted"/>
<dbReference type="Pfam" id="PF10294">
    <property type="entry name" value="Methyltransf_16"/>
    <property type="match status" value="1"/>
</dbReference>
<dbReference type="PANTHER" id="PTHR14614:SF109">
    <property type="entry name" value="RIBOSOMAL LYSINE N-METHYLTRANSFERASE 5"/>
    <property type="match status" value="1"/>
</dbReference>
<dbReference type="EMBL" id="LFZO01000819">
    <property type="protein sequence ID" value="KXS96749.1"/>
    <property type="molecule type" value="Genomic_DNA"/>
</dbReference>
<comment type="caution">
    <text evidence="2">The sequence shown here is derived from an EMBL/GenBank/DDBJ whole genome shotgun (WGS) entry which is preliminary data.</text>
</comment>
<dbReference type="AlphaFoldDB" id="A0A139H309"/>
<dbReference type="Proteomes" id="UP000073492">
    <property type="component" value="Unassembled WGS sequence"/>
</dbReference>
<dbReference type="GO" id="GO:0032991">
    <property type="term" value="C:protein-containing complex"/>
    <property type="evidence" value="ECO:0007669"/>
    <property type="project" value="TreeGrafter"/>
</dbReference>
<dbReference type="GO" id="GO:0005829">
    <property type="term" value="C:cytosol"/>
    <property type="evidence" value="ECO:0007669"/>
    <property type="project" value="TreeGrafter"/>
</dbReference>
<sequence>MLDAKSSLLELSIAGRDFEILQSPGLLQSHRDAGTTGAVVWQSTSRFAEWLASPDNVLWASGLLNADTTTLELGCGIAGLLPALLYGKVRRIVSTDQAYLLKALRENLATNAIANPNPSSKRRPGKKHASPSSHIDVFSLDWEKDDVGSVMRVNALPSGVNVLLACDCIYNYALIEPFVQTCKDICSLRTSGDQSFPPTLLVIVQQLRQPDVFEQWLTIFHKSFHTWRIPDALLCSRLKSDSGFAVHVGLLRHFSSGP</sequence>
<gene>
    <name evidence="2" type="ORF">AC579_3321</name>
</gene>
<keyword evidence="3" id="KW-1185">Reference proteome</keyword>
<dbReference type="InterPro" id="IPR019410">
    <property type="entry name" value="Methyltransf_16"/>
</dbReference>
<dbReference type="SUPFAM" id="SSF53335">
    <property type="entry name" value="S-adenosyl-L-methionine-dependent methyltransferases"/>
    <property type="match status" value="1"/>
</dbReference>
<evidence type="ECO:0000313" key="3">
    <source>
        <dbReference type="Proteomes" id="UP000073492"/>
    </source>
</evidence>
<name>A0A139H309_9PEZI</name>
<protein>
    <submittedName>
        <fullName evidence="2">Uncharacterized protein</fullName>
    </submittedName>
</protein>
<dbReference type="OrthoDB" id="2529286at2759"/>
<accession>A0A139H309</accession>
<dbReference type="PANTHER" id="PTHR14614">
    <property type="entry name" value="HEPATOCELLULAR CARCINOMA-ASSOCIATED ANTIGEN"/>
    <property type="match status" value="1"/>
</dbReference>
<feature type="region of interest" description="Disordered" evidence="1">
    <location>
        <begin position="113"/>
        <end position="133"/>
    </location>
</feature>